<dbReference type="EnsemblPlants" id="AET2Gv20891300.6">
    <property type="protein sequence ID" value="AET2Gv20891300.6"/>
    <property type="gene ID" value="AET2Gv20891300"/>
</dbReference>
<proteinExistence type="predicted"/>
<dbReference type="AlphaFoldDB" id="A0A453CLN9"/>
<organism evidence="1 2">
    <name type="scientific">Aegilops tauschii subsp. strangulata</name>
    <name type="common">Goatgrass</name>
    <dbReference type="NCBI Taxonomy" id="200361"/>
    <lineage>
        <taxon>Eukaryota</taxon>
        <taxon>Viridiplantae</taxon>
        <taxon>Streptophyta</taxon>
        <taxon>Embryophyta</taxon>
        <taxon>Tracheophyta</taxon>
        <taxon>Spermatophyta</taxon>
        <taxon>Magnoliopsida</taxon>
        <taxon>Liliopsida</taxon>
        <taxon>Poales</taxon>
        <taxon>Poaceae</taxon>
        <taxon>BOP clade</taxon>
        <taxon>Pooideae</taxon>
        <taxon>Triticodae</taxon>
        <taxon>Triticeae</taxon>
        <taxon>Triticinae</taxon>
        <taxon>Aegilops</taxon>
    </lineage>
</organism>
<accession>A0A453CLN9</accession>
<evidence type="ECO:0000313" key="1">
    <source>
        <dbReference type="EnsemblPlants" id="AET2Gv20891300.6"/>
    </source>
</evidence>
<name>A0A453CLN9_AEGTS</name>
<reference evidence="2" key="2">
    <citation type="journal article" date="2017" name="Nat. Plants">
        <title>The Aegilops tauschii genome reveals multiple impacts of transposons.</title>
        <authorList>
            <person name="Zhao G."/>
            <person name="Zou C."/>
            <person name="Li K."/>
            <person name="Wang K."/>
            <person name="Li T."/>
            <person name="Gao L."/>
            <person name="Zhang X."/>
            <person name="Wang H."/>
            <person name="Yang Z."/>
            <person name="Liu X."/>
            <person name="Jiang W."/>
            <person name="Mao L."/>
            <person name="Kong X."/>
            <person name="Jiao Y."/>
            <person name="Jia J."/>
        </authorList>
    </citation>
    <scope>NUCLEOTIDE SEQUENCE [LARGE SCALE GENOMIC DNA]</scope>
    <source>
        <strain evidence="2">cv. AL8/78</strain>
    </source>
</reference>
<dbReference type="Proteomes" id="UP000015105">
    <property type="component" value="Chromosome 2D"/>
</dbReference>
<reference evidence="1" key="4">
    <citation type="submission" date="2019-03" db="UniProtKB">
        <authorList>
            <consortium name="EnsemblPlants"/>
        </authorList>
    </citation>
    <scope>IDENTIFICATION</scope>
</reference>
<reference evidence="2" key="1">
    <citation type="journal article" date="2014" name="Science">
        <title>Ancient hybridizations among the ancestral genomes of bread wheat.</title>
        <authorList>
            <consortium name="International Wheat Genome Sequencing Consortium,"/>
            <person name="Marcussen T."/>
            <person name="Sandve S.R."/>
            <person name="Heier L."/>
            <person name="Spannagl M."/>
            <person name="Pfeifer M."/>
            <person name="Jakobsen K.S."/>
            <person name="Wulff B.B."/>
            <person name="Steuernagel B."/>
            <person name="Mayer K.F."/>
            <person name="Olsen O.A."/>
        </authorList>
    </citation>
    <scope>NUCLEOTIDE SEQUENCE [LARGE SCALE GENOMIC DNA]</scope>
    <source>
        <strain evidence="2">cv. AL8/78</strain>
    </source>
</reference>
<protein>
    <submittedName>
        <fullName evidence="1">Uncharacterized protein</fullName>
    </submittedName>
</protein>
<reference evidence="1" key="3">
    <citation type="journal article" date="2017" name="Nature">
        <title>Genome sequence of the progenitor of the wheat D genome Aegilops tauschii.</title>
        <authorList>
            <person name="Luo M.C."/>
            <person name="Gu Y.Q."/>
            <person name="Puiu D."/>
            <person name="Wang H."/>
            <person name="Twardziok S.O."/>
            <person name="Deal K.R."/>
            <person name="Huo N."/>
            <person name="Zhu T."/>
            <person name="Wang L."/>
            <person name="Wang Y."/>
            <person name="McGuire P.E."/>
            <person name="Liu S."/>
            <person name="Long H."/>
            <person name="Ramasamy R.K."/>
            <person name="Rodriguez J.C."/>
            <person name="Van S.L."/>
            <person name="Yuan L."/>
            <person name="Wang Z."/>
            <person name="Xia Z."/>
            <person name="Xiao L."/>
            <person name="Anderson O.D."/>
            <person name="Ouyang S."/>
            <person name="Liang Y."/>
            <person name="Zimin A.V."/>
            <person name="Pertea G."/>
            <person name="Qi P."/>
            <person name="Bennetzen J.L."/>
            <person name="Dai X."/>
            <person name="Dawson M.W."/>
            <person name="Muller H.G."/>
            <person name="Kugler K."/>
            <person name="Rivarola-Duarte L."/>
            <person name="Spannagl M."/>
            <person name="Mayer K.F.X."/>
            <person name="Lu F.H."/>
            <person name="Bevan M.W."/>
            <person name="Leroy P."/>
            <person name="Li P."/>
            <person name="You F.M."/>
            <person name="Sun Q."/>
            <person name="Liu Z."/>
            <person name="Lyons E."/>
            <person name="Wicker T."/>
            <person name="Salzberg S.L."/>
            <person name="Devos K.M."/>
            <person name="Dvorak J."/>
        </authorList>
    </citation>
    <scope>NUCLEOTIDE SEQUENCE [LARGE SCALE GENOMIC DNA]</scope>
    <source>
        <strain evidence="1">cv. AL8/78</strain>
    </source>
</reference>
<evidence type="ECO:0000313" key="2">
    <source>
        <dbReference type="Proteomes" id="UP000015105"/>
    </source>
</evidence>
<keyword evidence="2" id="KW-1185">Reference proteome</keyword>
<reference evidence="1" key="5">
    <citation type="journal article" date="2021" name="G3 (Bethesda)">
        <title>Aegilops tauschii genome assembly Aet v5.0 features greater sequence contiguity and improved annotation.</title>
        <authorList>
            <person name="Wang L."/>
            <person name="Zhu T."/>
            <person name="Rodriguez J.C."/>
            <person name="Deal K.R."/>
            <person name="Dubcovsky J."/>
            <person name="McGuire P.E."/>
            <person name="Lux T."/>
            <person name="Spannagl M."/>
            <person name="Mayer K.F.X."/>
            <person name="Baldrich P."/>
            <person name="Meyers B.C."/>
            <person name="Huo N."/>
            <person name="Gu Y.Q."/>
            <person name="Zhou H."/>
            <person name="Devos K.M."/>
            <person name="Bennetzen J.L."/>
            <person name="Unver T."/>
            <person name="Budak H."/>
            <person name="Gulick P.J."/>
            <person name="Galiba G."/>
            <person name="Kalapos B."/>
            <person name="Nelson D.R."/>
            <person name="Li P."/>
            <person name="You F.M."/>
            <person name="Luo M.C."/>
            <person name="Dvorak J."/>
        </authorList>
    </citation>
    <scope>NUCLEOTIDE SEQUENCE [LARGE SCALE GENOMIC DNA]</scope>
    <source>
        <strain evidence="1">cv. AL8/78</strain>
    </source>
</reference>
<dbReference type="Gramene" id="AET2Gv20891300.6">
    <property type="protein sequence ID" value="AET2Gv20891300.6"/>
    <property type="gene ID" value="AET2Gv20891300"/>
</dbReference>
<sequence length="32" mass="3795">YFRWIQLGGGKIVRCPGLEFPDGYLIQIRQRD</sequence>